<evidence type="ECO:0000256" key="3">
    <source>
        <dbReference type="ARBA" id="ARBA00023163"/>
    </source>
</evidence>
<dbReference type="InterPro" id="IPR036388">
    <property type="entry name" value="WH-like_DNA-bd_sf"/>
</dbReference>
<feature type="domain" description="HTH luxR-type" evidence="4">
    <location>
        <begin position="168"/>
        <end position="233"/>
    </location>
</feature>
<sequence length="237" mass="27370">MKSIEIPNFPRDFQRESLKLVNGLLEVKSSAFYLVAPNMRHRGVVTYNLDREADRRYERRYMQLDPLNPSLHEENSESVIHMDSILGPGRVEQLAYYQDFLKPLGLRYVADMFFRADGRIIAVITLLRSLEQGDFSPEHLNVLRTLQPFLEYALNTVYLPERMTERRTIEEKYQLTARELDVLELVLSGAANKLIASELNLGLPTVKTHLQHIYRKTGVATRTELVTKVIADLKVLP</sequence>
<evidence type="ECO:0000313" key="5">
    <source>
        <dbReference type="EMBL" id="MEJ8566985.1"/>
    </source>
</evidence>
<proteinExistence type="predicted"/>
<dbReference type="Gene3D" id="1.10.10.10">
    <property type="entry name" value="Winged helix-like DNA-binding domain superfamily/Winged helix DNA-binding domain"/>
    <property type="match status" value="1"/>
</dbReference>
<dbReference type="PANTHER" id="PTHR44688:SF16">
    <property type="entry name" value="DNA-BINDING TRANSCRIPTIONAL ACTIVATOR DEVR_DOSR"/>
    <property type="match status" value="1"/>
</dbReference>
<dbReference type="AlphaFoldDB" id="A0AAW9RDS1"/>
<evidence type="ECO:0000256" key="2">
    <source>
        <dbReference type="ARBA" id="ARBA00023125"/>
    </source>
</evidence>
<dbReference type="Proteomes" id="UP001359886">
    <property type="component" value="Unassembled WGS sequence"/>
</dbReference>
<protein>
    <submittedName>
        <fullName evidence="5">LuxR C-terminal-related transcriptional regulator</fullName>
    </submittedName>
</protein>
<dbReference type="PROSITE" id="PS50043">
    <property type="entry name" value="HTH_LUXR_2"/>
    <property type="match status" value="1"/>
</dbReference>
<reference evidence="5 6" key="1">
    <citation type="submission" date="2024-02" db="EMBL/GenBank/DDBJ databases">
        <title>A novel Wenzhouxiangellaceae bacterium, isolated from coastal sediments.</title>
        <authorList>
            <person name="Du Z.-J."/>
            <person name="Ye Y.-Q."/>
            <person name="Zhang X.-Y."/>
        </authorList>
    </citation>
    <scope>NUCLEOTIDE SEQUENCE [LARGE SCALE GENOMIC DNA]</scope>
    <source>
        <strain evidence="5 6">CH-27</strain>
    </source>
</reference>
<evidence type="ECO:0000313" key="6">
    <source>
        <dbReference type="Proteomes" id="UP001359886"/>
    </source>
</evidence>
<comment type="caution">
    <text evidence="5">The sequence shown here is derived from an EMBL/GenBank/DDBJ whole genome shotgun (WGS) entry which is preliminary data.</text>
</comment>
<keyword evidence="1" id="KW-0805">Transcription regulation</keyword>
<dbReference type="SUPFAM" id="SSF46894">
    <property type="entry name" value="C-terminal effector domain of the bipartite response regulators"/>
    <property type="match status" value="1"/>
</dbReference>
<dbReference type="EMBL" id="JAZHOG010000003">
    <property type="protein sequence ID" value="MEJ8566985.1"/>
    <property type="molecule type" value="Genomic_DNA"/>
</dbReference>
<dbReference type="InterPro" id="IPR000792">
    <property type="entry name" value="Tscrpt_reg_LuxR_C"/>
</dbReference>
<dbReference type="Pfam" id="PF00196">
    <property type="entry name" value="GerE"/>
    <property type="match status" value="1"/>
</dbReference>
<dbReference type="InterPro" id="IPR016032">
    <property type="entry name" value="Sig_transdc_resp-reg_C-effctor"/>
</dbReference>
<evidence type="ECO:0000259" key="4">
    <source>
        <dbReference type="PROSITE" id="PS50043"/>
    </source>
</evidence>
<dbReference type="PRINTS" id="PR00038">
    <property type="entry name" value="HTHLUXR"/>
</dbReference>
<dbReference type="CDD" id="cd06170">
    <property type="entry name" value="LuxR_C_like"/>
    <property type="match status" value="1"/>
</dbReference>
<evidence type="ECO:0000256" key="1">
    <source>
        <dbReference type="ARBA" id="ARBA00023015"/>
    </source>
</evidence>
<keyword evidence="6" id="KW-1185">Reference proteome</keyword>
<name>A0AAW9RDS1_9GAMM</name>
<gene>
    <name evidence="5" type="ORF">V3330_05060</name>
</gene>
<organism evidence="5 6">
    <name type="scientific">Elongatibacter sediminis</name>
    <dbReference type="NCBI Taxonomy" id="3119006"/>
    <lineage>
        <taxon>Bacteria</taxon>
        <taxon>Pseudomonadati</taxon>
        <taxon>Pseudomonadota</taxon>
        <taxon>Gammaproteobacteria</taxon>
        <taxon>Chromatiales</taxon>
        <taxon>Wenzhouxiangellaceae</taxon>
        <taxon>Elongatibacter</taxon>
    </lineage>
</organism>
<keyword evidence="3" id="KW-0804">Transcription</keyword>
<accession>A0AAW9RDS1</accession>
<dbReference type="PANTHER" id="PTHR44688">
    <property type="entry name" value="DNA-BINDING TRANSCRIPTIONAL ACTIVATOR DEVR_DOSR"/>
    <property type="match status" value="1"/>
</dbReference>
<keyword evidence="2" id="KW-0238">DNA-binding</keyword>
<dbReference type="GO" id="GO:0003677">
    <property type="term" value="F:DNA binding"/>
    <property type="evidence" value="ECO:0007669"/>
    <property type="project" value="UniProtKB-KW"/>
</dbReference>
<dbReference type="GO" id="GO:0006355">
    <property type="term" value="P:regulation of DNA-templated transcription"/>
    <property type="evidence" value="ECO:0007669"/>
    <property type="project" value="InterPro"/>
</dbReference>
<dbReference type="SUPFAM" id="SSF55781">
    <property type="entry name" value="GAF domain-like"/>
    <property type="match status" value="1"/>
</dbReference>
<dbReference type="SMART" id="SM00421">
    <property type="entry name" value="HTH_LUXR"/>
    <property type="match status" value="1"/>
</dbReference>
<dbReference type="PROSITE" id="PS00622">
    <property type="entry name" value="HTH_LUXR_1"/>
    <property type="match status" value="1"/>
</dbReference>